<gene>
    <name evidence="2" type="ORF">SAMN05660841_02200</name>
</gene>
<keyword evidence="1" id="KW-0732">Signal</keyword>
<feature type="signal peptide" evidence="1">
    <location>
        <begin position="1"/>
        <end position="22"/>
    </location>
</feature>
<keyword evidence="3" id="KW-1185">Reference proteome</keyword>
<dbReference type="SUPFAM" id="SSF54427">
    <property type="entry name" value="NTF2-like"/>
    <property type="match status" value="1"/>
</dbReference>
<evidence type="ECO:0000256" key="1">
    <source>
        <dbReference type="SAM" id="SignalP"/>
    </source>
</evidence>
<evidence type="ECO:0000313" key="3">
    <source>
        <dbReference type="Proteomes" id="UP000190150"/>
    </source>
</evidence>
<sequence length="141" mass="15832">MKKSIATIATLFTLAFTFSAFAKETVNPLKDVNAKKIALTYVEAITLGNTEFNKHLFTNDFAYHNSASDQVASRSEYLAFLKANKGLKYNCETTYEILDQAGNTSVAKAIMKFEKFTRVDYITMVQSVDGWKVNKVVTTYP</sequence>
<dbReference type="Gene3D" id="3.10.450.50">
    <property type="match status" value="1"/>
</dbReference>
<dbReference type="AlphaFoldDB" id="A0A1T5DXH9"/>
<dbReference type="Pfam" id="PF12893">
    <property type="entry name" value="Lumazine_bd_2"/>
    <property type="match status" value="1"/>
</dbReference>
<organism evidence="2 3">
    <name type="scientific">Sphingobacterium nematocida</name>
    <dbReference type="NCBI Taxonomy" id="1513896"/>
    <lineage>
        <taxon>Bacteria</taxon>
        <taxon>Pseudomonadati</taxon>
        <taxon>Bacteroidota</taxon>
        <taxon>Sphingobacteriia</taxon>
        <taxon>Sphingobacteriales</taxon>
        <taxon>Sphingobacteriaceae</taxon>
        <taxon>Sphingobacterium</taxon>
    </lineage>
</organism>
<protein>
    <submittedName>
        <fullName evidence="2">Putative lumazine-binding</fullName>
    </submittedName>
</protein>
<dbReference type="RefSeq" id="WP_079643135.1">
    <property type="nucleotide sequence ID" value="NZ_FUZF01000009.1"/>
</dbReference>
<dbReference type="EMBL" id="FUZF01000009">
    <property type="protein sequence ID" value="SKB76213.1"/>
    <property type="molecule type" value="Genomic_DNA"/>
</dbReference>
<accession>A0A1T5DXH9</accession>
<dbReference type="Proteomes" id="UP000190150">
    <property type="component" value="Unassembled WGS sequence"/>
</dbReference>
<name>A0A1T5DXH9_9SPHI</name>
<reference evidence="3" key="1">
    <citation type="submission" date="2017-02" db="EMBL/GenBank/DDBJ databases">
        <authorList>
            <person name="Varghese N."/>
            <person name="Submissions S."/>
        </authorList>
    </citation>
    <scope>NUCLEOTIDE SEQUENCE [LARGE SCALE GENOMIC DNA]</scope>
    <source>
        <strain evidence="3">DSM 24091</strain>
    </source>
</reference>
<evidence type="ECO:0000313" key="2">
    <source>
        <dbReference type="EMBL" id="SKB76213.1"/>
    </source>
</evidence>
<feature type="chain" id="PRO_5012820840" evidence="1">
    <location>
        <begin position="23"/>
        <end position="141"/>
    </location>
</feature>
<dbReference type="InterPro" id="IPR032710">
    <property type="entry name" value="NTF2-like_dom_sf"/>
</dbReference>
<proteinExistence type="predicted"/>
<dbReference type="OrthoDB" id="764454at2"/>
<dbReference type="InterPro" id="IPR039437">
    <property type="entry name" value="FrzH/put_lumazine-bd"/>
</dbReference>